<evidence type="ECO:0000259" key="1">
    <source>
        <dbReference type="Pfam" id="PF01408"/>
    </source>
</evidence>
<dbReference type="RefSeq" id="WP_208811455.1">
    <property type="nucleotide sequence ID" value="NZ_WVUH01000019.1"/>
</dbReference>
<accession>A0ABS3VL52</accession>
<dbReference type="SUPFAM" id="SSF55347">
    <property type="entry name" value="Glyceraldehyde-3-phosphate dehydrogenase-like, C-terminal domain"/>
    <property type="match status" value="1"/>
</dbReference>
<protein>
    <submittedName>
        <fullName evidence="3">Gfo/Idh/MocA family oxidoreductase</fullName>
    </submittedName>
</protein>
<organism evidence="3 4">
    <name type="scientific">Micromonospora echinofusca</name>
    <dbReference type="NCBI Taxonomy" id="47858"/>
    <lineage>
        <taxon>Bacteria</taxon>
        <taxon>Bacillati</taxon>
        <taxon>Actinomycetota</taxon>
        <taxon>Actinomycetes</taxon>
        <taxon>Micromonosporales</taxon>
        <taxon>Micromonosporaceae</taxon>
        <taxon>Micromonospora</taxon>
    </lineage>
</organism>
<dbReference type="InterPro" id="IPR036291">
    <property type="entry name" value="NAD(P)-bd_dom_sf"/>
</dbReference>
<gene>
    <name evidence="3" type="ORF">GSF22_04475</name>
</gene>
<dbReference type="SUPFAM" id="SSF51735">
    <property type="entry name" value="NAD(P)-binding Rossmann-fold domains"/>
    <property type="match status" value="1"/>
</dbReference>
<comment type="caution">
    <text evidence="3">The sequence shown here is derived from an EMBL/GenBank/DDBJ whole genome shotgun (WGS) entry which is preliminary data.</text>
</comment>
<keyword evidence="4" id="KW-1185">Reference proteome</keyword>
<dbReference type="InterPro" id="IPR055170">
    <property type="entry name" value="GFO_IDH_MocA-like_dom"/>
</dbReference>
<dbReference type="PANTHER" id="PTHR43377:SF8">
    <property type="entry name" value="BLR3664 PROTEIN"/>
    <property type="match status" value="1"/>
</dbReference>
<dbReference type="EMBL" id="WVUH01000019">
    <property type="protein sequence ID" value="MBO4205269.1"/>
    <property type="molecule type" value="Genomic_DNA"/>
</dbReference>
<dbReference type="InterPro" id="IPR000683">
    <property type="entry name" value="Gfo/Idh/MocA-like_OxRdtase_N"/>
</dbReference>
<dbReference type="PANTHER" id="PTHR43377">
    <property type="entry name" value="BILIVERDIN REDUCTASE A"/>
    <property type="match status" value="1"/>
</dbReference>
<proteinExistence type="predicted"/>
<dbReference type="Gene3D" id="3.40.50.720">
    <property type="entry name" value="NAD(P)-binding Rossmann-like Domain"/>
    <property type="match status" value="1"/>
</dbReference>
<feature type="domain" description="GFO/IDH/MocA-like oxidoreductase" evidence="2">
    <location>
        <begin position="129"/>
        <end position="247"/>
    </location>
</feature>
<dbReference type="InterPro" id="IPR051450">
    <property type="entry name" value="Gfo/Idh/MocA_Oxidoreductases"/>
</dbReference>
<dbReference type="Proteomes" id="UP000823521">
    <property type="component" value="Unassembled WGS sequence"/>
</dbReference>
<dbReference type="Gene3D" id="3.30.360.10">
    <property type="entry name" value="Dihydrodipicolinate Reductase, domain 2"/>
    <property type="match status" value="1"/>
</dbReference>
<sequence>MLRLGIIGAGIMGARVADTAGGLPGVAVTAVADPRREQAARVAAGCGAAAFDDYPDLLRSGLVDAVYVGLPHRWHTAACVAAAAHGVHVLIDKPLCTTVPEAEQIVTARDRSGVTLMVGFSYRFRAEWIRARQAVADGLIGTPEYVSDVIAEADPDTPAWYWAADEGGGIVQLQAHHCFDRLAWLVGSPLTEITCRTVGPAGGAPTAATLSGVLASGAVVGIGLSFGRTHRADARTLCLVQGSAGQLHLDQTRTLTVRTAEAERVESYADDDWLTRQLAAFVDACAGSGGPVPTAEDGHYAVRCAVAAEESARTGRAVRL</sequence>
<dbReference type="Pfam" id="PF22725">
    <property type="entry name" value="GFO_IDH_MocA_C3"/>
    <property type="match status" value="1"/>
</dbReference>
<dbReference type="Pfam" id="PF01408">
    <property type="entry name" value="GFO_IDH_MocA"/>
    <property type="match status" value="1"/>
</dbReference>
<evidence type="ECO:0000313" key="4">
    <source>
        <dbReference type="Proteomes" id="UP000823521"/>
    </source>
</evidence>
<feature type="domain" description="Gfo/Idh/MocA-like oxidoreductase N-terminal" evidence="1">
    <location>
        <begin position="2"/>
        <end position="120"/>
    </location>
</feature>
<name>A0ABS3VL52_MICEH</name>
<reference evidence="3 4" key="1">
    <citation type="submission" date="2019-12" db="EMBL/GenBank/DDBJ databases">
        <title>Whole genome sequencing of endophytic Actinobacterium Micromonospora sp. MPMI6T.</title>
        <authorList>
            <person name="Evv R."/>
            <person name="Podile A.R."/>
        </authorList>
    </citation>
    <scope>NUCLEOTIDE SEQUENCE [LARGE SCALE GENOMIC DNA]</scope>
    <source>
        <strain evidence="3 4">MPMI6</strain>
    </source>
</reference>
<evidence type="ECO:0000313" key="3">
    <source>
        <dbReference type="EMBL" id="MBO4205269.1"/>
    </source>
</evidence>
<evidence type="ECO:0000259" key="2">
    <source>
        <dbReference type="Pfam" id="PF22725"/>
    </source>
</evidence>